<proteinExistence type="predicted"/>
<evidence type="ECO:0000313" key="5">
    <source>
        <dbReference type="Proteomes" id="UP000238730"/>
    </source>
</evidence>
<accession>A0A2S7W1B7</accession>
<dbReference type="PANTHER" id="PTHR43685">
    <property type="entry name" value="GLYCOSYLTRANSFERASE"/>
    <property type="match status" value="1"/>
</dbReference>
<evidence type="ECO:0000259" key="2">
    <source>
        <dbReference type="Pfam" id="PF00535"/>
    </source>
</evidence>
<dbReference type="Proteomes" id="UP000238730">
    <property type="component" value="Unassembled WGS sequence"/>
</dbReference>
<dbReference type="InterPro" id="IPR027791">
    <property type="entry name" value="Galactosyl_T_C"/>
</dbReference>
<gene>
    <name evidence="4" type="ORF">BTO08_12590</name>
</gene>
<dbReference type="InterPro" id="IPR029044">
    <property type="entry name" value="Nucleotide-diphossugar_trans"/>
</dbReference>
<dbReference type="InterPro" id="IPR001173">
    <property type="entry name" value="Glyco_trans_2-like"/>
</dbReference>
<dbReference type="OrthoDB" id="9801954at2"/>
<dbReference type="RefSeq" id="WP_005371932.1">
    <property type="nucleotide sequence ID" value="NZ_JAKJTG010000019.1"/>
</dbReference>
<evidence type="ECO:0000256" key="1">
    <source>
        <dbReference type="ARBA" id="ARBA00022679"/>
    </source>
</evidence>
<dbReference type="EMBL" id="MSCJ01000001">
    <property type="protein sequence ID" value="PQJ68147.1"/>
    <property type="molecule type" value="Genomic_DNA"/>
</dbReference>
<sequence>MSAYNNVRDLELVLDGYLNQLDNDFSLCIADDGSTHEVTDLIKKYSQSSLTIRHVWHEDKGFRKAKILNQAIKTSFADYIIFTDSDCIPSQNFISDHRNLASKTTVTIGVRAYIKKDLSEAFRHSAISIDKLSNIPWLLFKSMIGEVSKVEQIINYPSFILKPIAKAKPILSQFGSNMAVNIEALFKINGFDEDFEGWGYEDTDLLYRLDKLGLNFIGTIGRCRQFHLDHKINARNPNGEKLFRQKQKDGKIFCDNGINKKA</sequence>
<dbReference type="GO" id="GO:0016740">
    <property type="term" value="F:transferase activity"/>
    <property type="evidence" value="ECO:0007669"/>
    <property type="project" value="UniProtKB-KW"/>
</dbReference>
<reference evidence="4 5" key="1">
    <citation type="submission" date="2016-12" db="EMBL/GenBank/DDBJ databases">
        <title>Diversity of luminous bacteria.</title>
        <authorList>
            <person name="Yoshizawa S."/>
            <person name="Kogure K."/>
        </authorList>
    </citation>
    <scope>NUCLEOTIDE SEQUENCE [LARGE SCALE GENOMIC DNA]</scope>
    <source>
        <strain evidence="4 5">LC1-200</strain>
    </source>
</reference>
<name>A0A2S7W1B7_PHOAN</name>
<feature type="domain" description="Galactosyltransferase C-terminal" evidence="3">
    <location>
        <begin position="172"/>
        <end position="217"/>
    </location>
</feature>
<organism evidence="4 5">
    <name type="scientific">Photobacterium angustum</name>
    <dbReference type="NCBI Taxonomy" id="661"/>
    <lineage>
        <taxon>Bacteria</taxon>
        <taxon>Pseudomonadati</taxon>
        <taxon>Pseudomonadota</taxon>
        <taxon>Gammaproteobacteria</taxon>
        <taxon>Vibrionales</taxon>
        <taxon>Vibrionaceae</taxon>
        <taxon>Photobacterium</taxon>
    </lineage>
</organism>
<comment type="caution">
    <text evidence="4">The sequence shown here is derived from an EMBL/GenBank/DDBJ whole genome shotgun (WGS) entry which is preliminary data.</text>
</comment>
<feature type="domain" description="Glycosyltransferase 2-like" evidence="2">
    <location>
        <begin position="1"/>
        <end position="135"/>
    </location>
</feature>
<dbReference type="AlphaFoldDB" id="A0A2S7W1B7"/>
<keyword evidence="1 4" id="KW-0808">Transferase</keyword>
<dbReference type="Pfam" id="PF00535">
    <property type="entry name" value="Glycos_transf_2"/>
    <property type="match status" value="1"/>
</dbReference>
<evidence type="ECO:0000313" key="4">
    <source>
        <dbReference type="EMBL" id="PQJ68147.1"/>
    </source>
</evidence>
<dbReference type="PANTHER" id="PTHR43685:SF3">
    <property type="entry name" value="SLR2126 PROTEIN"/>
    <property type="match status" value="1"/>
</dbReference>
<protein>
    <submittedName>
        <fullName evidence="4">Glycosyl transferase</fullName>
    </submittedName>
</protein>
<evidence type="ECO:0000259" key="3">
    <source>
        <dbReference type="Pfam" id="PF02709"/>
    </source>
</evidence>
<dbReference type="Pfam" id="PF02709">
    <property type="entry name" value="Glyco_transf_7C"/>
    <property type="match status" value="1"/>
</dbReference>
<dbReference type="InterPro" id="IPR050834">
    <property type="entry name" value="Glycosyltransf_2"/>
</dbReference>
<dbReference type="Gene3D" id="3.90.550.10">
    <property type="entry name" value="Spore Coat Polysaccharide Biosynthesis Protein SpsA, Chain A"/>
    <property type="match status" value="1"/>
</dbReference>
<dbReference type="SUPFAM" id="SSF53448">
    <property type="entry name" value="Nucleotide-diphospho-sugar transferases"/>
    <property type="match status" value="1"/>
</dbReference>